<feature type="transmembrane region" description="Helical" evidence="1">
    <location>
        <begin position="250"/>
        <end position="275"/>
    </location>
</feature>
<evidence type="ECO:0000313" key="2">
    <source>
        <dbReference type="EMBL" id="MBW2941801.1"/>
    </source>
</evidence>
<keyword evidence="1" id="KW-0472">Membrane</keyword>
<dbReference type="EMBL" id="JAHWDQ010000003">
    <property type="protein sequence ID" value="MBW2941801.1"/>
    <property type="molecule type" value="Genomic_DNA"/>
</dbReference>
<keyword evidence="3" id="KW-1185">Reference proteome</keyword>
<feature type="transmembrane region" description="Helical" evidence="1">
    <location>
        <begin position="296"/>
        <end position="319"/>
    </location>
</feature>
<dbReference type="Proteomes" id="UP001166291">
    <property type="component" value="Unassembled WGS sequence"/>
</dbReference>
<reference evidence="2" key="1">
    <citation type="submission" date="2021-07" db="EMBL/GenBank/DDBJ databases">
        <title>Zhongshania sp. CAU 1632 isolated from seawater.</title>
        <authorList>
            <person name="Kim W."/>
        </authorList>
    </citation>
    <scope>NUCLEOTIDE SEQUENCE</scope>
    <source>
        <strain evidence="2">CAU 1632</strain>
    </source>
</reference>
<comment type="caution">
    <text evidence="2">The sequence shown here is derived from an EMBL/GenBank/DDBJ whole genome shotgun (WGS) entry which is preliminary data.</text>
</comment>
<sequence>MSVKRTRRMGPLQWKWWKRQIFLLHRWLGIVLCLFFAAWFVSGIFMMYVEYPQLDKQERLSGAQALNFSTAGINAAEAVAKLSAADYECNATLREILCSPSASPAVPIIAERVRLAMLLGRPVYYVKALGTARSRGVFADNGEILEIANSTLGERVSQNFYSRLHGNSISPQVHFLGMVQTDQWTLSSSLNAHRPLLHFALEDDKRTELYVSSTTAEVVRDSSKNERVLNYFAAVTHWLYPTVLRKFPNAWAWVVDIVASLGVLLSITGLWIGWLRWKRKPKPGKPAIPYKGIMRWHYITGVLFGVVTLTWVFSGLLSINPGKYNPSRSPNSEQRQLFTGTEQPVLVDAFPLLSPRFPKTAISAELVHFNGRALYRIVNRNGRQQQLDALTGEEFIADVDVLKRLARKLLPEEDIINIDLMKNYDNYYFSRHPERGGKPLPILRVIFGDDDNTWFHIDSTSGELLEKSTSVNRVYRWLYNGLHSWDILWLWERRPLWDIAVICFSLGGFSLSLLGVVVGWRRLRQSV</sequence>
<name>A0ABS6VVY9_9GAMM</name>
<dbReference type="PANTHER" id="PTHR34219">
    <property type="entry name" value="IRON-REGULATED INNER MEMBRANE PROTEIN-RELATED"/>
    <property type="match status" value="1"/>
</dbReference>
<dbReference type="InterPro" id="IPR005625">
    <property type="entry name" value="PepSY-ass_TM"/>
</dbReference>
<accession>A0ABS6VVY9</accession>
<protein>
    <submittedName>
        <fullName evidence="2">PepSY domain-containing protein</fullName>
    </submittedName>
</protein>
<proteinExistence type="predicted"/>
<feature type="transmembrane region" description="Helical" evidence="1">
    <location>
        <begin position="21"/>
        <end position="49"/>
    </location>
</feature>
<organism evidence="2 3">
    <name type="scientific">Zhongshania aquimaris</name>
    <dbReference type="NCBI Taxonomy" id="2857107"/>
    <lineage>
        <taxon>Bacteria</taxon>
        <taxon>Pseudomonadati</taxon>
        <taxon>Pseudomonadota</taxon>
        <taxon>Gammaproteobacteria</taxon>
        <taxon>Cellvibrionales</taxon>
        <taxon>Spongiibacteraceae</taxon>
        <taxon>Zhongshania</taxon>
    </lineage>
</organism>
<evidence type="ECO:0000256" key="1">
    <source>
        <dbReference type="SAM" id="Phobius"/>
    </source>
</evidence>
<keyword evidence="1" id="KW-0812">Transmembrane</keyword>
<gene>
    <name evidence="2" type="ORF">KXJ70_13475</name>
</gene>
<evidence type="ECO:0000313" key="3">
    <source>
        <dbReference type="Proteomes" id="UP001166291"/>
    </source>
</evidence>
<dbReference type="RefSeq" id="WP_219044025.1">
    <property type="nucleotide sequence ID" value="NZ_JAHWDQ010000003.1"/>
</dbReference>
<feature type="transmembrane region" description="Helical" evidence="1">
    <location>
        <begin position="499"/>
        <end position="520"/>
    </location>
</feature>
<dbReference type="Pfam" id="PF03929">
    <property type="entry name" value="PepSY_TM"/>
    <property type="match status" value="1"/>
</dbReference>
<dbReference type="PANTHER" id="PTHR34219:SF6">
    <property type="entry name" value="BLR3280 PROTEIN"/>
    <property type="match status" value="1"/>
</dbReference>
<keyword evidence="1" id="KW-1133">Transmembrane helix</keyword>